<accession>A0A1I4VNV2</accession>
<evidence type="ECO:0000313" key="2">
    <source>
        <dbReference type="Proteomes" id="UP000183287"/>
    </source>
</evidence>
<proteinExistence type="predicted"/>
<gene>
    <name evidence="1" type="ORF">SAMN05421863_108710</name>
</gene>
<sequence length="153" mass="16938">MTANSVGDFLDILGKMPAHQNLFISANQIIQLQNTFLKIISPQLAKRCVIGKFYNGILVIYADSSPVAAKLKHIIPSLLNKLGPPQVSSIQIIVRSCYSKNTTINNLIKRKPLLSQVATQNLRQLTLAMPVSPLRSAIESLLNHCEPAFYQNK</sequence>
<organism evidence="1 2">
    <name type="scientific">Nitrosomonas communis</name>
    <dbReference type="NCBI Taxonomy" id="44574"/>
    <lineage>
        <taxon>Bacteria</taxon>
        <taxon>Pseudomonadati</taxon>
        <taxon>Pseudomonadota</taxon>
        <taxon>Betaproteobacteria</taxon>
        <taxon>Nitrosomonadales</taxon>
        <taxon>Nitrosomonadaceae</taxon>
        <taxon>Nitrosomonas</taxon>
    </lineage>
</organism>
<dbReference type="Pfam" id="PF05258">
    <property type="entry name" value="DciA"/>
    <property type="match status" value="1"/>
</dbReference>
<dbReference type="AlphaFoldDB" id="A0A1I4VNV2"/>
<name>A0A1I4VNV2_9PROT</name>
<keyword evidence="2" id="KW-1185">Reference proteome</keyword>
<dbReference type="Proteomes" id="UP000183287">
    <property type="component" value="Unassembled WGS sequence"/>
</dbReference>
<dbReference type="RefSeq" id="WP_074907024.1">
    <property type="nucleotide sequence ID" value="NZ_FOUB01000087.1"/>
</dbReference>
<evidence type="ECO:0008006" key="3">
    <source>
        <dbReference type="Google" id="ProtNLM"/>
    </source>
</evidence>
<dbReference type="EMBL" id="FOUB01000087">
    <property type="protein sequence ID" value="SFN02938.1"/>
    <property type="molecule type" value="Genomic_DNA"/>
</dbReference>
<protein>
    <recommendedName>
        <fullName evidence="3">DUF721 domain-containing protein</fullName>
    </recommendedName>
</protein>
<evidence type="ECO:0000313" key="1">
    <source>
        <dbReference type="EMBL" id="SFN02938.1"/>
    </source>
</evidence>
<dbReference type="OrthoDB" id="9180666at2"/>
<dbReference type="InterPro" id="IPR007922">
    <property type="entry name" value="DciA-like"/>
</dbReference>
<reference evidence="2" key="1">
    <citation type="submission" date="2016-10" db="EMBL/GenBank/DDBJ databases">
        <authorList>
            <person name="Varghese N."/>
            <person name="Submissions S."/>
        </authorList>
    </citation>
    <scope>NUCLEOTIDE SEQUENCE [LARGE SCALE GENOMIC DNA]</scope>
    <source>
        <strain evidence="2">Nm44</strain>
    </source>
</reference>